<dbReference type="GO" id="GO:0140268">
    <property type="term" value="C:endoplasmic reticulum-plasma membrane contact site"/>
    <property type="evidence" value="ECO:0007669"/>
    <property type="project" value="TreeGrafter"/>
</dbReference>
<accession>A0AAU9X717</accession>
<dbReference type="GO" id="GO:0005789">
    <property type="term" value="C:endoplasmic reticulum membrane"/>
    <property type="evidence" value="ECO:0007669"/>
    <property type="project" value="TreeGrafter"/>
</dbReference>
<gene>
    <name evidence="4" type="ORF">PMEA_00018532</name>
</gene>
<dbReference type="InterPro" id="IPR051482">
    <property type="entry name" value="Cholesterol_transport"/>
</dbReference>
<keyword evidence="2" id="KW-1133">Transmembrane helix</keyword>
<protein>
    <recommendedName>
        <fullName evidence="3">GRAM domain-containing protein</fullName>
    </recommendedName>
</protein>
<dbReference type="SMART" id="SM00568">
    <property type="entry name" value="GRAM"/>
    <property type="match status" value="1"/>
</dbReference>
<comment type="caution">
    <text evidence="4">The sequence shown here is derived from an EMBL/GenBank/DDBJ whole genome shotgun (WGS) entry which is preliminary data.</text>
</comment>
<feature type="region of interest" description="Disordered" evidence="1">
    <location>
        <begin position="295"/>
        <end position="352"/>
    </location>
</feature>
<dbReference type="CDD" id="cd13220">
    <property type="entry name" value="PH-GRAM_GRAMDC"/>
    <property type="match status" value="1"/>
</dbReference>
<dbReference type="Gene3D" id="2.30.29.30">
    <property type="entry name" value="Pleckstrin-homology domain (PH domain)/Phosphotyrosine-binding domain (PTB)"/>
    <property type="match status" value="1"/>
</dbReference>
<feature type="compositionally biased region" description="Acidic residues" evidence="1">
    <location>
        <begin position="317"/>
        <end position="338"/>
    </location>
</feature>
<dbReference type="Proteomes" id="UP001159428">
    <property type="component" value="Unassembled WGS sequence"/>
</dbReference>
<evidence type="ECO:0000256" key="2">
    <source>
        <dbReference type="SAM" id="Phobius"/>
    </source>
</evidence>
<dbReference type="GO" id="GO:0005886">
    <property type="term" value="C:plasma membrane"/>
    <property type="evidence" value="ECO:0007669"/>
    <property type="project" value="TreeGrafter"/>
</dbReference>
<dbReference type="Pfam" id="PF02893">
    <property type="entry name" value="GRAM"/>
    <property type="match status" value="1"/>
</dbReference>
<evidence type="ECO:0000259" key="3">
    <source>
        <dbReference type="SMART" id="SM00568"/>
    </source>
</evidence>
<keyword evidence="2" id="KW-0472">Membrane</keyword>
<keyword evidence="5" id="KW-1185">Reference proteome</keyword>
<proteinExistence type="predicted"/>
<organism evidence="4 5">
    <name type="scientific">Pocillopora meandrina</name>
    <dbReference type="NCBI Taxonomy" id="46732"/>
    <lineage>
        <taxon>Eukaryota</taxon>
        <taxon>Metazoa</taxon>
        <taxon>Cnidaria</taxon>
        <taxon>Anthozoa</taxon>
        <taxon>Hexacorallia</taxon>
        <taxon>Scleractinia</taxon>
        <taxon>Astrocoeniina</taxon>
        <taxon>Pocilloporidae</taxon>
        <taxon>Pocillopora</taxon>
    </lineage>
</organism>
<dbReference type="GO" id="GO:0032934">
    <property type="term" value="F:sterol binding"/>
    <property type="evidence" value="ECO:0007669"/>
    <property type="project" value="TreeGrafter"/>
</dbReference>
<keyword evidence="2" id="KW-0812">Transmembrane</keyword>
<feature type="transmembrane region" description="Helical" evidence="2">
    <location>
        <begin position="441"/>
        <end position="461"/>
    </location>
</feature>
<dbReference type="InterPro" id="IPR011993">
    <property type="entry name" value="PH-like_dom_sf"/>
</dbReference>
<dbReference type="EMBL" id="CALNXJ010000032">
    <property type="protein sequence ID" value="CAH3138641.1"/>
    <property type="molecule type" value="Genomic_DNA"/>
</dbReference>
<name>A0AAU9X717_9CNID</name>
<dbReference type="InterPro" id="IPR004182">
    <property type="entry name" value="GRAM"/>
</dbReference>
<reference evidence="4 5" key="1">
    <citation type="submission" date="2022-05" db="EMBL/GenBank/DDBJ databases">
        <authorList>
            <consortium name="Genoscope - CEA"/>
            <person name="William W."/>
        </authorList>
    </citation>
    <scope>NUCLEOTIDE SEQUENCE [LARGE SCALE GENOMIC DNA]</scope>
</reference>
<dbReference type="AlphaFoldDB" id="A0AAU9X717"/>
<evidence type="ECO:0000313" key="4">
    <source>
        <dbReference type="EMBL" id="CAH3138641.1"/>
    </source>
</evidence>
<dbReference type="PANTHER" id="PTHR23319">
    <property type="entry name" value="GRAM DOMAIN CONTAINING 1B, ISOFORM E"/>
    <property type="match status" value="1"/>
</dbReference>
<sequence>MKLSLLHVKLFHDKKPNPILKTRRKSAKTKKVLTKPIPNSCGSMDTASNVEAETNDSASSMSFNEFETFADEVNGDIPEVDYRGRVKRFDLDVFVFLFQFFSQSQLLKSDRTPNFIKVSQLCTDTPKVLSQITMNAGKRKLRRRNAVFGRSKDDSFQVTSKARRKGANSQNRWSLLSTRTPYEEFHRLFKSVPMDQFPINDFSCALSREILLQGRIYITQGWFCFYSNIFGWETQVTIDCTKIQSITREKTAYVVPNAILICTDEEKHFFSSFLSRETVYKLLLQVWDEVKTKNQKMDEADGENQQTEAGSPSEDKDVWEDEDEDEEQNIEENDDEDHECSAGGPGENAGHCKKCEQARKASSENLSRIKDVDEEGKMVMSKRGGHISHLGEKSSVSRCQDPAKITGCAGAAMFLASVAETVYSYFQVSLRLVRRLTREQLFYITTCFLITCLIMCSLFLLQRISILEPKIMAQLSYPPEKILLQKSMHQLWKLRQEVFDAEIVRFKTIVAANLNAITQVRQTLKMLEDDLDAHMSRNCTLLANNVCVQI</sequence>
<dbReference type="GO" id="GO:0120015">
    <property type="term" value="F:sterol transfer activity"/>
    <property type="evidence" value="ECO:0007669"/>
    <property type="project" value="TreeGrafter"/>
</dbReference>
<feature type="domain" description="GRAM" evidence="3">
    <location>
        <begin position="183"/>
        <end position="250"/>
    </location>
</feature>
<evidence type="ECO:0000256" key="1">
    <source>
        <dbReference type="SAM" id="MobiDB-lite"/>
    </source>
</evidence>
<dbReference type="GO" id="GO:0032366">
    <property type="term" value="P:intracellular sterol transport"/>
    <property type="evidence" value="ECO:0007669"/>
    <property type="project" value="TreeGrafter"/>
</dbReference>
<dbReference type="PANTHER" id="PTHR23319:SF4">
    <property type="entry name" value="GRAM DOMAIN CONTAINING 1B, ISOFORM E"/>
    <property type="match status" value="1"/>
</dbReference>
<evidence type="ECO:0000313" key="5">
    <source>
        <dbReference type="Proteomes" id="UP001159428"/>
    </source>
</evidence>